<gene>
    <name evidence="5 6" type="primary">eutC</name>
    <name evidence="6" type="ORF">Y10_15000</name>
</gene>
<feature type="binding site" evidence="5">
    <location>
        <position position="214"/>
    </location>
    <ligand>
        <name>adenosylcob(III)alamin</name>
        <dbReference type="ChEBI" id="CHEBI:18408"/>
    </ligand>
</feature>
<dbReference type="NCBIfam" id="NF003971">
    <property type="entry name" value="PRK05465.1"/>
    <property type="match status" value="1"/>
</dbReference>
<dbReference type="EC" id="4.3.1.7" evidence="5"/>
<dbReference type="PANTHER" id="PTHR39330">
    <property type="entry name" value="ETHANOLAMINE AMMONIA-LYASE LIGHT CHAIN"/>
    <property type="match status" value="1"/>
</dbReference>
<proteinExistence type="inferred from homology"/>
<dbReference type="Proteomes" id="UP001143543">
    <property type="component" value="Unassembled WGS sequence"/>
</dbReference>
<keyword evidence="2 5" id="KW-0456">Lyase</keyword>
<sequence>MNSENHPKIQTESGLLKKDQLNDYTFARVNLPTSGFAIRLSEVLAFRADHAAARDAIFTPFEIQKIKDNIQPVCKDTIETSSQATSKEVYLKRPDLGKLLDEPSKTKLKECTSKQKDVAIIISNGLSAAAVNENAAQFLNHFIPQLLEGNISITPIIFASNARVALSDEIGALLETKLSIILVGERPGLSSPDSMSAYFTYAPEVGLTDESRNCISNIRIKGLPPIQASEKLFYLVNASLTKKISGVHLKDDMGLLE</sequence>
<dbReference type="PIRSF" id="PIRSF018982">
    <property type="entry name" value="EutC"/>
    <property type="match status" value="1"/>
</dbReference>
<comment type="function">
    <text evidence="5">Catalyzes the deamination of various vicinal amino-alcohols to oxo compounds. Allows this organism to utilize ethanolamine as the sole source of nitrogen and carbon in the presence of external vitamin B12.</text>
</comment>
<evidence type="ECO:0000256" key="3">
    <source>
        <dbReference type="ARBA" id="ARBA00023285"/>
    </source>
</evidence>
<evidence type="ECO:0000313" key="7">
    <source>
        <dbReference type="Proteomes" id="UP001143543"/>
    </source>
</evidence>
<comment type="catalytic activity">
    <reaction evidence="5">
        <text>ethanolamine = acetaldehyde + NH4(+)</text>
        <dbReference type="Rhea" id="RHEA:15313"/>
        <dbReference type="ChEBI" id="CHEBI:15343"/>
        <dbReference type="ChEBI" id="CHEBI:28938"/>
        <dbReference type="ChEBI" id="CHEBI:57603"/>
        <dbReference type="EC" id="4.3.1.7"/>
    </reaction>
</comment>
<comment type="subunit">
    <text evidence="5">The basic unit is a heterodimer which dimerizes to form tetramers. The heterotetramers trimerize; 6 large subunits form a core ring with 6 small subunits projecting outwards.</text>
</comment>
<keyword evidence="1 5" id="KW-0846">Cobalamin</keyword>
<dbReference type="PANTHER" id="PTHR39330:SF1">
    <property type="entry name" value="ETHANOLAMINE AMMONIA-LYASE SMALL SUBUNIT"/>
    <property type="match status" value="1"/>
</dbReference>
<dbReference type="InterPro" id="IPR042251">
    <property type="entry name" value="EutC_C"/>
</dbReference>
<comment type="cofactor">
    <cofactor evidence="5">
        <name>adenosylcob(III)alamin</name>
        <dbReference type="ChEBI" id="CHEBI:18408"/>
    </cofactor>
    <text evidence="5">Binds between the large and small subunits.</text>
</comment>
<comment type="subcellular location">
    <subcellularLocation>
        <location evidence="5">Bacterial microcompartment</location>
    </subcellularLocation>
</comment>
<dbReference type="Pfam" id="PF05985">
    <property type="entry name" value="EutC"/>
    <property type="match status" value="1"/>
</dbReference>
<dbReference type="InterPro" id="IPR009246">
    <property type="entry name" value="EutC"/>
</dbReference>
<evidence type="ECO:0000256" key="2">
    <source>
        <dbReference type="ARBA" id="ARBA00023239"/>
    </source>
</evidence>
<feature type="binding site" evidence="5">
    <location>
        <position position="164"/>
    </location>
    <ligand>
        <name>adenosylcob(III)alamin</name>
        <dbReference type="ChEBI" id="CHEBI:18408"/>
    </ligand>
</feature>
<reference evidence="6" key="1">
    <citation type="submission" date="2022-07" db="EMBL/GenBank/DDBJ databases">
        <title>Taxonomy of Novel Oxalotrophic and Methylotrophic Bacteria.</title>
        <authorList>
            <person name="Sahin N."/>
            <person name="Tani A."/>
        </authorList>
    </citation>
    <scope>NUCLEOTIDE SEQUENCE</scope>
    <source>
        <strain evidence="6">Y10</strain>
    </source>
</reference>
<evidence type="ECO:0000256" key="4">
    <source>
        <dbReference type="ARBA" id="ARBA00024446"/>
    </source>
</evidence>
<comment type="similarity">
    <text evidence="5">Belongs to the EutC family.</text>
</comment>
<evidence type="ECO:0000313" key="6">
    <source>
        <dbReference type="EMBL" id="GLB49132.1"/>
    </source>
</evidence>
<dbReference type="Gene3D" id="1.10.30.40">
    <property type="entry name" value="Ethanolamine ammonia-lyase light chain (EutC), N-terminal domain"/>
    <property type="match status" value="1"/>
</dbReference>
<name>A0ABQ5MIG5_9FLAO</name>
<evidence type="ECO:0000256" key="5">
    <source>
        <dbReference type="HAMAP-Rule" id="MF_00601"/>
    </source>
</evidence>
<keyword evidence="4 5" id="KW-1283">Bacterial microcompartment</keyword>
<comment type="caution">
    <text evidence="6">The sequence shown here is derived from an EMBL/GenBank/DDBJ whole genome shotgun (WGS) entry which is preliminary data.</text>
</comment>
<dbReference type="EMBL" id="BRVO01000001">
    <property type="protein sequence ID" value="GLB49132.1"/>
    <property type="molecule type" value="Genomic_DNA"/>
</dbReference>
<dbReference type="HAMAP" id="MF_00601">
    <property type="entry name" value="EutC"/>
    <property type="match status" value="1"/>
</dbReference>
<keyword evidence="3 5" id="KW-0170">Cobalt</keyword>
<dbReference type="InterPro" id="IPR042255">
    <property type="entry name" value="EutC_N"/>
</dbReference>
<keyword evidence="7" id="KW-1185">Reference proteome</keyword>
<organism evidence="6 7">
    <name type="scientific">Neptunitalea lumnitzerae</name>
    <dbReference type="NCBI Taxonomy" id="2965509"/>
    <lineage>
        <taxon>Bacteria</taxon>
        <taxon>Pseudomonadati</taxon>
        <taxon>Bacteroidota</taxon>
        <taxon>Flavobacteriia</taxon>
        <taxon>Flavobacteriales</taxon>
        <taxon>Flavobacteriaceae</taxon>
        <taxon>Neptunitalea</taxon>
    </lineage>
</organism>
<protein>
    <recommendedName>
        <fullName evidence="5">Ethanolamine ammonia-lyase small subunit</fullName>
        <shortName evidence="5">EAL small subunit</shortName>
        <ecNumber evidence="5">4.3.1.7</ecNumber>
    </recommendedName>
</protein>
<dbReference type="Gene3D" id="3.40.50.11240">
    <property type="entry name" value="Ethanolamine ammonia-lyase light chain (EutC)"/>
    <property type="match status" value="1"/>
</dbReference>
<feature type="binding site" evidence="5">
    <location>
        <position position="185"/>
    </location>
    <ligand>
        <name>adenosylcob(III)alamin</name>
        <dbReference type="ChEBI" id="CHEBI:18408"/>
    </ligand>
</feature>
<comment type="pathway">
    <text evidence="5">Amine and polyamine degradation; ethanolamine degradation.</text>
</comment>
<accession>A0ABQ5MIG5</accession>
<evidence type="ECO:0000256" key="1">
    <source>
        <dbReference type="ARBA" id="ARBA00022628"/>
    </source>
</evidence>